<keyword evidence="2" id="KW-1185">Reference proteome</keyword>
<gene>
    <name evidence="1" type="ORF">SAE02_05450</name>
</gene>
<evidence type="ECO:0000313" key="1">
    <source>
        <dbReference type="EMBL" id="GEO36397.1"/>
    </source>
</evidence>
<dbReference type="RefSeq" id="WP_147040046.1">
    <property type="nucleotide sequence ID" value="NZ_BJYZ01000002.1"/>
</dbReference>
<dbReference type="AlphaFoldDB" id="A0A512DIT8"/>
<comment type="caution">
    <text evidence="1">The sequence shown here is derived from an EMBL/GenBank/DDBJ whole genome shotgun (WGS) entry which is preliminary data.</text>
</comment>
<reference evidence="1 2" key="1">
    <citation type="submission" date="2019-07" db="EMBL/GenBank/DDBJ databases">
        <title>Whole genome shotgun sequence of Skermanella aerolata NBRC 106429.</title>
        <authorList>
            <person name="Hosoyama A."/>
            <person name="Uohara A."/>
            <person name="Ohji S."/>
            <person name="Ichikawa N."/>
        </authorList>
    </citation>
    <scope>NUCLEOTIDE SEQUENCE [LARGE SCALE GENOMIC DNA]</scope>
    <source>
        <strain evidence="1 2">NBRC 106429</strain>
    </source>
</reference>
<dbReference type="Proteomes" id="UP000321523">
    <property type="component" value="Unassembled WGS sequence"/>
</dbReference>
<accession>A0A512DIT8</accession>
<sequence length="65" mass="7187">MAVIPKPYGKASYQLVDHGVVVGLILQTPEVQWGVYDLDRNRIGRLSFDAPEQAAAHFEAFRSAS</sequence>
<protein>
    <submittedName>
        <fullName evidence="1">Uncharacterized protein</fullName>
    </submittedName>
</protein>
<evidence type="ECO:0000313" key="2">
    <source>
        <dbReference type="Proteomes" id="UP000321523"/>
    </source>
</evidence>
<organism evidence="1 2">
    <name type="scientific">Skermanella aerolata</name>
    <dbReference type="NCBI Taxonomy" id="393310"/>
    <lineage>
        <taxon>Bacteria</taxon>
        <taxon>Pseudomonadati</taxon>
        <taxon>Pseudomonadota</taxon>
        <taxon>Alphaproteobacteria</taxon>
        <taxon>Rhodospirillales</taxon>
        <taxon>Azospirillaceae</taxon>
        <taxon>Skermanella</taxon>
    </lineage>
</organism>
<name>A0A512DIT8_9PROT</name>
<dbReference type="EMBL" id="BJYZ01000002">
    <property type="protein sequence ID" value="GEO36397.1"/>
    <property type="molecule type" value="Genomic_DNA"/>
</dbReference>
<proteinExistence type="predicted"/>